<reference evidence="4" key="2">
    <citation type="journal article" date="2021" name="PeerJ">
        <title>Extensive microbial diversity within the chicken gut microbiome revealed by metagenomics and culture.</title>
        <authorList>
            <person name="Gilroy R."/>
            <person name="Ravi A."/>
            <person name="Getino M."/>
            <person name="Pursley I."/>
            <person name="Horton D.L."/>
            <person name="Alikhan N.F."/>
            <person name="Baker D."/>
            <person name="Gharbi K."/>
            <person name="Hall N."/>
            <person name="Watson M."/>
            <person name="Adriaenssens E.M."/>
            <person name="Foster-Nyarko E."/>
            <person name="Jarju S."/>
            <person name="Secka A."/>
            <person name="Antonio M."/>
            <person name="Oren A."/>
            <person name="Chaudhuri R.R."/>
            <person name="La Ragione R."/>
            <person name="Hildebrand F."/>
            <person name="Pallen M.J."/>
        </authorList>
    </citation>
    <scope>NUCLEOTIDE SEQUENCE</scope>
    <source>
        <strain evidence="4">G3-3990</strain>
    </source>
</reference>
<protein>
    <submittedName>
        <fullName evidence="4">SDR family NAD(P)-dependent oxidoreductase</fullName>
    </submittedName>
</protein>
<dbReference type="PRINTS" id="PR00081">
    <property type="entry name" value="GDHRDH"/>
</dbReference>
<dbReference type="EMBL" id="JADIMG010000109">
    <property type="protein sequence ID" value="MBO8460991.1"/>
    <property type="molecule type" value="Genomic_DNA"/>
</dbReference>
<dbReference type="InterPro" id="IPR036291">
    <property type="entry name" value="NAD(P)-bd_dom_sf"/>
</dbReference>
<dbReference type="PANTHER" id="PTHR42901:SF1">
    <property type="entry name" value="ALCOHOL DEHYDROGENASE"/>
    <property type="match status" value="1"/>
</dbReference>
<dbReference type="FunFam" id="3.40.50.720:FF:000047">
    <property type="entry name" value="NADP-dependent L-serine/L-allo-threonine dehydrogenase"/>
    <property type="match status" value="1"/>
</dbReference>
<dbReference type="Proteomes" id="UP000823641">
    <property type="component" value="Unassembled WGS sequence"/>
</dbReference>
<accession>A0A9D9HWD4</accession>
<name>A0A9D9HWD4_9BACT</name>
<dbReference type="PROSITE" id="PS00061">
    <property type="entry name" value="ADH_SHORT"/>
    <property type="match status" value="1"/>
</dbReference>
<dbReference type="InterPro" id="IPR020904">
    <property type="entry name" value="Sc_DH/Rdtase_CS"/>
</dbReference>
<dbReference type="Pfam" id="PF00106">
    <property type="entry name" value="adh_short"/>
    <property type="match status" value="1"/>
</dbReference>
<sequence length="250" mass="27614">MIAIITGATSGFGRASAIRLARLGYDVIITGRRSERLAELTTEIENQLGRKVYPLCFDIRSREACEKAWESLPEEWREVDVLMNNAGLAACSEPIGVASLDDFDRMIDTNVKGLLYFSQQVIPVMMARKKGMIINLSSIAGVEVYPNGNVYCATKHAVSALTKAMRIDLLPYGIRVGSISPGAAETEFSLVRFKGDADKAKAVYKGMIPLNAEDIADIVEFMVTRPEHVMINDVLVTPSRQANTYVYNRE</sequence>
<dbReference type="PANTHER" id="PTHR42901">
    <property type="entry name" value="ALCOHOL DEHYDROGENASE"/>
    <property type="match status" value="1"/>
</dbReference>
<dbReference type="Gene3D" id="3.40.50.720">
    <property type="entry name" value="NAD(P)-binding Rossmann-like Domain"/>
    <property type="match status" value="1"/>
</dbReference>
<evidence type="ECO:0000256" key="1">
    <source>
        <dbReference type="ARBA" id="ARBA00006484"/>
    </source>
</evidence>
<dbReference type="InterPro" id="IPR002347">
    <property type="entry name" value="SDR_fam"/>
</dbReference>
<reference evidence="4" key="1">
    <citation type="submission" date="2020-10" db="EMBL/GenBank/DDBJ databases">
        <authorList>
            <person name="Gilroy R."/>
        </authorList>
    </citation>
    <scope>NUCLEOTIDE SEQUENCE</scope>
    <source>
        <strain evidence="4">G3-3990</strain>
    </source>
</reference>
<evidence type="ECO:0000313" key="4">
    <source>
        <dbReference type="EMBL" id="MBO8460991.1"/>
    </source>
</evidence>
<dbReference type="SUPFAM" id="SSF51735">
    <property type="entry name" value="NAD(P)-binding Rossmann-fold domains"/>
    <property type="match status" value="1"/>
</dbReference>
<dbReference type="GO" id="GO:0016616">
    <property type="term" value="F:oxidoreductase activity, acting on the CH-OH group of donors, NAD or NADP as acceptor"/>
    <property type="evidence" value="ECO:0007669"/>
    <property type="project" value="UniProtKB-ARBA"/>
</dbReference>
<dbReference type="AlphaFoldDB" id="A0A9D9HWD4"/>
<comment type="similarity">
    <text evidence="1 3">Belongs to the short-chain dehydrogenases/reductases (SDR) family.</text>
</comment>
<gene>
    <name evidence="4" type="ORF">IAA73_11790</name>
</gene>
<proteinExistence type="inferred from homology"/>
<organism evidence="4 5">
    <name type="scientific">Candidatus Gallipaludibacter merdavium</name>
    <dbReference type="NCBI Taxonomy" id="2840839"/>
    <lineage>
        <taxon>Bacteria</taxon>
        <taxon>Pseudomonadati</taxon>
        <taxon>Bacteroidota</taxon>
        <taxon>Bacteroidia</taxon>
        <taxon>Bacteroidales</taxon>
        <taxon>Candidatus Gallipaludibacter</taxon>
    </lineage>
</organism>
<comment type="caution">
    <text evidence="4">The sequence shown here is derived from an EMBL/GenBank/DDBJ whole genome shotgun (WGS) entry which is preliminary data.</text>
</comment>
<evidence type="ECO:0000313" key="5">
    <source>
        <dbReference type="Proteomes" id="UP000823641"/>
    </source>
</evidence>
<keyword evidence="2" id="KW-0560">Oxidoreductase</keyword>
<evidence type="ECO:0000256" key="2">
    <source>
        <dbReference type="ARBA" id="ARBA00023002"/>
    </source>
</evidence>
<evidence type="ECO:0000256" key="3">
    <source>
        <dbReference type="RuleBase" id="RU000363"/>
    </source>
</evidence>
<dbReference type="PRINTS" id="PR00080">
    <property type="entry name" value="SDRFAMILY"/>
</dbReference>